<reference evidence="2" key="1">
    <citation type="submission" date="2023-07" db="EMBL/GenBank/DDBJ databases">
        <authorList>
            <person name="Colorado M.A."/>
            <person name="Villamil L.M."/>
            <person name="Melo J.F."/>
            <person name="Rodriguez J.A."/>
            <person name="Ruiz R.Y."/>
        </authorList>
    </citation>
    <scope>NUCLEOTIDE SEQUENCE [LARGE SCALE GENOMIC DNA]</scope>
    <source>
        <strain evidence="2">C33</strain>
    </source>
</reference>
<keyword evidence="2" id="KW-1185">Reference proteome</keyword>
<dbReference type="SUPFAM" id="SSF160515">
    <property type="entry name" value="YueI-like"/>
    <property type="match status" value="1"/>
</dbReference>
<dbReference type="InterPro" id="IPR012543">
    <property type="entry name" value="DUF1694"/>
</dbReference>
<accession>A0ABU4WDE2</accession>
<protein>
    <submittedName>
        <fullName evidence="1">DUF1694 domain-containing protein</fullName>
    </submittedName>
</protein>
<sequence>MVDDIIKEREKAKLHFLKTQTEKLIYLGEFKENVLAALDKPEIERNLIHNEIKDYMRDSRAVLLKIRRDIPFESIKPYIDEAEKIGLRYTLVDDITFRGNIGLVVVSQDALDNENKEVVLESATKVYTDVGLSEGFIYGEGHKICPKHYKELKAKLPERLDKFQEMNFFDRLLGKICPIDRFEKKER</sequence>
<comment type="caution">
    <text evidence="1">The sequence shown here is derived from an EMBL/GenBank/DDBJ whole genome shotgun (WGS) entry which is preliminary data.</text>
</comment>
<gene>
    <name evidence="1" type="ORF">RFV38_09515</name>
</gene>
<evidence type="ECO:0000313" key="2">
    <source>
        <dbReference type="Proteomes" id="UP001279681"/>
    </source>
</evidence>
<evidence type="ECO:0000313" key="1">
    <source>
        <dbReference type="EMBL" id="MDX8336729.1"/>
    </source>
</evidence>
<dbReference type="Proteomes" id="UP001279681">
    <property type="component" value="Unassembled WGS sequence"/>
</dbReference>
<dbReference type="EMBL" id="JAVIKH010000013">
    <property type="protein sequence ID" value="MDX8336729.1"/>
    <property type="molecule type" value="Genomic_DNA"/>
</dbReference>
<proteinExistence type="predicted"/>
<organism evidence="1 2">
    <name type="scientific">Candidatus Cetobacterium colombiensis</name>
    <dbReference type="NCBI Taxonomy" id="3073100"/>
    <lineage>
        <taxon>Bacteria</taxon>
        <taxon>Fusobacteriati</taxon>
        <taxon>Fusobacteriota</taxon>
        <taxon>Fusobacteriia</taxon>
        <taxon>Fusobacteriales</taxon>
        <taxon>Fusobacteriaceae</taxon>
        <taxon>Cetobacterium</taxon>
    </lineage>
</organism>
<dbReference type="Pfam" id="PF07997">
    <property type="entry name" value="DUF1694"/>
    <property type="match status" value="1"/>
</dbReference>
<dbReference type="Gene3D" id="3.30.1330.30">
    <property type="match status" value="1"/>
</dbReference>
<dbReference type="InterPro" id="IPR029064">
    <property type="entry name" value="Ribosomal_eL30-like_sf"/>
</dbReference>
<dbReference type="RefSeq" id="WP_320314111.1">
    <property type="nucleotide sequence ID" value="NZ_JAVIKH010000013.1"/>
</dbReference>
<name>A0ABU4WDE2_9FUSO</name>